<dbReference type="InterPro" id="IPR000845">
    <property type="entry name" value="Nucleoside_phosphorylase_d"/>
</dbReference>
<dbReference type="Gene3D" id="3.40.50.1580">
    <property type="entry name" value="Nucleoside phosphorylase domain"/>
    <property type="match status" value="1"/>
</dbReference>
<dbReference type="Pfam" id="PF01048">
    <property type="entry name" value="PNP_UDP_1"/>
    <property type="match status" value="1"/>
</dbReference>
<gene>
    <name evidence="2" type="ORF">GRAN_2942</name>
</gene>
<dbReference type="Proteomes" id="UP000289437">
    <property type="component" value="Unassembled WGS sequence"/>
</dbReference>
<dbReference type="EMBL" id="RDSM01000002">
    <property type="protein sequence ID" value="RXH56085.1"/>
    <property type="molecule type" value="Genomic_DNA"/>
</dbReference>
<dbReference type="AlphaFoldDB" id="A0A4Q0SY46"/>
<reference evidence="3" key="2">
    <citation type="submission" date="2019-02" db="EMBL/GenBank/DDBJ databases">
        <title>Granulicella sibirica sp. nov., a psychrotolerant acidobacterium isolated from an organic soil layer in forested tundra, West Siberia.</title>
        <authorList>
            <person name="Oshkin I.Y."/>
            <person name="Kulichevskaya I.S."/>
            <person name="Rijpstra W.I.C."/>
            <person name="Sinninghe Damste J.S."/>
            <person name="Rakitin A.L."/>
            <person name="Ravin N.V."/>
            <person name="Dedysh S.N."/>
        </authorList>
    </citation>
    <scope>NUCLEOTIDE SEQUENCE [LARGE SCALE GENOMIC DNA]</scope>
    <source>
        <strain evidence="3">AF10</strain>
    </source>
</reference>
<dbReference type="GO" id="GO:0019284">
    <property type="term" value="P:L-methionine salvage from S-adenosylmethionine"/>
    <property type="evidence" value="ECO:0007669"/>
    <property type="project" value="TreeGrafter"/>
</dbReference>
<proteinExistence type="predicted"/>
<evidence type="ECO:0000313" key="2">
    <source>
        <dbReference type="EMBL" id="RXH56085.1"/>
    </source>
</evidence>
<dbReference type="GO" id="GO:0009116">
    <property type="term" value="P:nucleoside metabolic process"/>
    <property type="evidence" value="ECO:0007669"/>
    <property type="project" value="InterPro"/>
</dbReference>
<dbReference type="SUPFAM" id="SSF53167">
    <property type="entry name" value="Purine and uridine phosphorylases"/>
    <property type="match status" value="1"/>
</dbReference>
<protein>
    <submittedName>
        <fullName evidence="2">5'-methylthioadenosine nucleosidase</fullName>
    </submittedName>
</protein>
<dbReference type="GO" id="GO:0008782">
    <property type="term" value="F:adenosylhomocysteine nucleosidase activity"/>
    <property type="evidence" value="ECO:0007669"/>
    <property type="project" value="TreeGrafter"/>
</dbReference>
<organism evidence="2 3">
    <name type="scientific">Granulicella sibirica</name>
    <dbReference type="NCBI Taxonomy" id="2479048"/>
    <lineage>
        <taxon>Bacteria</taxon>
        <taxon>Pseudomonadati</taxon>
        <taxon>Acidobacteriota</taxon>
        <taxon>Terriglobia</taxon>
        <taxon>Terriglobales</taxon>
        <taxon>Acidobacteriaceae</taxon>
        <taxon>Granulicella</taxon>
    </lineage>
</organism>
<evidence type="ECO:0000259" key="1">
    <source>
        <dbReference type="Pfam" id="PF01048"/>
    </source>
</evidence>
<keyword evidence="3" id="KW-1185">Reference proteome</keyword>
<evidence type="ECO:0000313" key="3">
    <source>
        <dbReference type="Proteomes" id="UP000289437"/>
    </source>
</evidence>
<dbReference type="GO" id="GO:0005829">
    <property type="term" value="C:cytosol"/>
    <property type="evidence" value="ECO:0007669"/>
    <property type="project" value="TreeGrafter"/>
</dbReference>
<dbReference type="GO" id="GO:0008930">
    <property type="term" value="F:methylthioadenosine nucleosidase activity"/>
    <property type="evidence" value="ECO:0007669"/>
    <property type="project" value="TreeGrafter"/>
</dbReference>
<feature type="domain" description="Nucleoside phosphorylase" evidence="1">
    <location>
        <begin position="68"/>
        <end position="121"/>
    </location>
</feature>
<dbReference type="PANTHER" id="PTHR46832:SF1">
    <property type="entry name" value="5'-METHYLTHIOADENOSINE_S-ADENOSYLHOMOCYSTEINE NUCLEOSIDASE"/>
    <property type="match status" value="1"/>
</dbReference>
<name>A0A4Q0SY46_9BACT</name>
<sequence length="193" mass="20911">MGARRAGLAFAVAEETSEMDAVVSVGWAGALEDGLKAGDTRRAGMVVDTLTGERFRTAFQEAGLGTLATSDLVADEREKSRLAAAYGASMVDMEAATVARLARAHGVPFYCLKAISDERTAHLPDFSRFIAPHGQIRLRPFMMHSAVRPHTWRGLIRLGRHSARAAARMAEAIYGWLDEDGSIRAEALVKGKR</sequence>
<accession>A0A4Q0SY46</accession>
<dbReference type="PANTHER" id="PTHR46832">
    <property type="entry name" value="5'-METHYLTHIOADENOSINE/S-ADENOSYLHOMOCYSTEINE NUCLEOSIDASE"/>
    <property type="match status" value="1"/>
</dbReference>
<comment type="caution">
    <text evidence="2">The sequence shown here is derived from an EMBL/GenBank/DDBJ whole genome shotgun (WGS) entry which is preliminary data.</text>
</comment>
<reference evidence="2 3" key="1">
    <citation type="submission" date="2018-11" db="EMBL/GenBank/DDBJ databases">
        <authorList>
            <person name="Mardanov A.V."/>
            <person name="Ravin N.V."/>
            <person name="Dedysh S.N."/>
        </authorList>
    </citation>
    <scope>NUCLEOTIDE SEQUENCE [LARGE SCALE GENOMIC DNA]</scope>
    <source>
        <strain evidence="2 3">AF10</strain>
    </source>
</reference>
<dbReference type="InterPro" id="IPR035994">
    <property type="entry name" value="Nucleoside_phosphorylase_sf"/>
</dbReference>